<dbReference type="SUPFAM" id="SSF54909">
    <property type="entry name" value="Dimeric alpha+beta barrel"/>
    <property type="match status" value="2"/>
</dbReference>
<dbReference type="InterPro" id="IPR044662">
    <property type="entry name" value="HS1/DABB1-like"/>
</dbReference>
<name>A0A7I8KWD0_SPIIN</name>
<evidence type="ECO:0000256" key="1">
    <source>
        <dbReference type="ARBA" id="ARBA00011738"/>
    </source>
</evidence>
<reference evidence="3" key="1">
    <citation type="submission" date="2020-02" db="EMBL/GenBank/DDBJ databases">
        <authorList>
            <person name="Scholz U."/>
            <person name="Mascher M."/>
            <person name="Fiebig A."/>
        </authorList>
    </citation>
    <scope>NUCLEOTIDE SEQUENCE</scope>
</reference>
<dbReference type="Pfam" id="PF07876">
    <property type="entry name" value="Dabb"/>
    <property type="match status" value="2"/>
</dbReference>
<dbReference type="InterPro" id="IPR011008">
    <property type="entry name" value="Dimeric_a/b-barrel"/>
</dbReference>
<feature type="domain" description="Stress-response A/B barrel" evidence="2">
    <location>
        <begin position="117"/>
        <end position="217"/>
    </location>
</feature>
<dbReference type="PANTHER" id="PTHR33178">
    <property type="match status" value="1"/>
</dbReference>
<sequence>MSPASVVEHVVLFRIKDGADPAAVASWLEGLRSLAALEVVAHLAAAAVLRCRGPLQFTHALHCRYRTAADLAAYATHPAHLEVVRDFGAGICEGLVAVDWVAELDTATEVGLRPSAAVRVTLARLREGAAAAERTEVAAALREAGASSRGVEQVTGGENFSPARADGFAVASLWAFPSSEELPMLEVEGSSAAESVVTVDFVVPPLPTLSCPDPLEG</sequence>
<comment type="subunit">
    <text evidence="1">Homodimer.</text>
</comment>
<dbReference type="Proteomes" id="UP000663760">
    <property type="component" value="Chromosome 9"/>
</dbReference>
<evidence type="ECO:0000313" key="3">
    <source>
        <dbReference type="EMBL" id="CAA7401274.1"/>
    </source>
</evidence>
<feature type="domain" description="Stress-response A/B barrel" evidence="2">
    <location>
        <begin position="7"/>
        <end position="100"/>
    </location>
</feature>
<gene>
    <name evidence="3" type="ORF">SI8410_09011952</name>
</gene>
<evidence type="ECO:0000259" key="2">
    <source>
        <dbReference type="PROSITE" id="PS51502"/>
    </source>
</evidence>
<dbReference type="OrthoDB" id="42919at2759"/>
<proteinExistence type="predicted"/>
<protein>
    <recommendedName>
        <fullName evidence="2">Stress-response A/B barrel domain-containing protein</fullName>
    </recommendedName>
</protein>
<dbReference type="PROSITE" id="PS51502">
    <property type="entry name" value="S_R_A_B_BARREL"/>
    <property type="match status" value="2"/>
</dbReference>
<dbReference type="EMBL" id="LR746272">
    <property type="protein sequence ID" value="CAA7401274.1"/>
    <property type="molecule type" value="Genomic_DNA"/>
</dbReference>
<dbReference type="AlphaFoldDB" id="A0A7I8KWD0"/>
<dbReference type="Gene3D" id="3.30.70.100">
    <property type="match status" value="2"/>
</dbReference>
<organism evidence="3 4">
    <name type="scientific">Spirodela intermedia</name>
    <name type="common">Intermediate duckweed</name>
    <dbReference type="NCBI Taxonomy" id="51605"/>
    <lineage>
        <taxon>Eukaryota</taxon>
        <taxon>Viridiplantae</taxon>
        <taxon>Streptophyta</taxon>
        <taxon>Embryophyta</taxon>
        <taxon>Tracheophyta</taxon>
        <taxon>Spermatophyta</taxon>
        <taxon>Magnoliopsida</taxon>
        <taxon>Liliopsida</taxon>
        <taxon>Araceae</taxon>
        <taxon>Lemnoideae</taxon>
        <taxon>Spirodela</taxon>
    </lineage>
</organism>
<dbReference type="InterPro" id="IPR013097">
    <property type="entry name" value="Dabb"/>
</dbReference>
<dbReference type="PANTHER" id="PTHR33178:SF3">
    <property type="entry name" value="STRESS-RESPONSE A_B BARREL DOMAIN-CONTAINING PROTEIN UP3"/>
    <property type="match status" value="1"/>
</dbReference>
<evidence type="ECO:0000313" key="4">
    <source>
        <dbReference type="Proteomes" id="UP000663760"/>
    </source>
</evidence>
<dbReference type="SMART" id="SM00886">
    <property type="entry name" value="Dabb"/>
    <property type="match status" value="2"/>
</dbReference>
<keyword evidence="4" id="KW-1185">Reference proteome</keyword>
<accession>A0A7I8KWD0</accession>